<dbReference type="InterPro" id="IPR055063">
    <property type="entry name" value="Rib_mS39_PPR"/>
</dbReference>
<comment type="subcellular location">
    <subcellularLocation>
        <location evidence="1">Mitochondrion</location>
    </subcellularLocation>
</comment>
<reference evidence="14" key="1">
    <citation type="thesis" date="2020" institute="ProQuest LLC" country="789 East Eisenhower Parkway, Ann Arbor, MI, USA">
        <title>Comparative Genomics and Chromosome Evolution.</title>
        <authorList>
            <person name="Mudd A.B."/>
        </authorList>
    </citation>
    <scope>NUCLEOTIDE SEQUENCE</scope>
    <source>
        <strain evidence="14">237g6f4</strain>
        <tissue evidence="14">Blood</tissue>
    </source>
</reference>
<keyword evidence="4" id="KW-0677">Repeat</keyword>
<evidence type="ECO:0000256" key="8">
    <source>
        <dbReference type="ARBA" id="ARBA00022980"/>
    </source>
</evidence>
<evidence type="ECO:0000256" key="3">
    <source>
        <dbReference type="ARBA" id="ARBA00022730"/>
    </source>
</evidence>
<keyword evidence="6" id="KW-0694">RNA-binding</keyword>
<dbReference type="GO" id="GO:0006417">
    <property type="term" value="P:regulation of translation"/>
    <property type="evidence" value="ECO:0007669"/>
    <property type="project" value="UniProtKB-KW"/>
</dbReference>
<accession>A0AAV7D1B3</accession>
<keyword evidence="10" id="KW-0687">Ribonucleoprotein</keyword>
<evidence type="ECO:0000256" key="13">
    <source>
        <dbReference type="SAM" id="MobiDB-lite"/>
    </source>
</evidence>
<comment type="similarity">
    <text evidence="2">Belongs to the mitochondrion-specific ribosomal protein mS39 family.</text>
</comment>
<dbReference type="Pfam" id="PF22330">
    <property type="entry name" value="Rib_mS39_PPR"/>
    <property type="match status" value="1"/>
</dbReference>
<organism evidence="14 15">
    <name type="scientific">Engystomops pustulosus</name>
    <name type="common">Tungara frog</name>
    <name type="synonym">Physalaemus pustulosus</name>
    <dbReference type="NCBI Taxonomy" id="76066"/>
    <lineage>
        <taxon>Eukaryota</taxon>
        <taxon>Metazoa</taxon>
        <taxon>Chordata</taxon>
        <taxon>Craniata</taxon>
        <taxon>Vertebrata</taxon>
        <taxon>Euteleostomi</taxon>
        <taxon>Amphibia</taxon>
        <taxon>Batrachia</taxon>
        <taxon>Anura</taxon>
        <taxon>Neobatrachia</taxon>
        <taxon>Hyloidea</taxon>
        <taxon>Leptodactylidae</taxon>
        <taxon>Leiuperinae</taxon>
        <taxon>Engystomops</taxon>
    </lineage>
</organism>
<feature type="repeat" description="PPR" evidence="12">
    <location>
        <begin position="233"/>
        <end position="267"/>
    </location>
</feature>
<evidence type="ECO:0000256" key="10">
    <source>
        <dbReference type="ARBA" id="ARBA00023274"/>
    </source>
</evidence>
<name>A0AAV7D1B3_ENGPU</name>
<evidence type="ECO:0000313" key="14">
    <source>
        <dbReference type="EMBL" id="KAG8591159.1"/>
    </source>
</evidence>
<dbReference type="GO" id="GO:0005840">
    <property type="term" value="C:ribosome"/>
    <property type="evidence" value="ECO:0007669"/>
    <property type="project" value="UniProtKB-KW"/>
</dbReference>
<dbReference type="GO" id="GO:0005739">
    <property type="term" value="C:mitochondrion"/>
    <property type="evidence" value="ECO:0007669"/>
    <property type="project" value="UniProtKB-SubCell"/>
</dbReference>
<keyword evidence="8" id="KW-0689">Ribosomal protein</keyword>
<dbReference type="InterPro" id="IPR002885">
    <property type="entry name" value="PPR_rpt"/>
</dbReference>
<dbReference type="Gene3D" id="1.25.40.10">
    <property type="entry name" value="Tetratricopeptide repeat domain"/>
    <property type="match status" value="2"/>
</dbReference>
<dbReference type="GO" id="GO:0043024">
    <property type="term" value="F:ribosomal small subunit binding"/>
    <property type="evidence" value="ECO:0007669"/>
    <property type="project" value="InterPro"/>
</dbReference>
<evidence type="ECO:0000256" key="9">
    <source>
        <dbReference type="ARBA" id="ARBA00023128"/>
    </source>
</evidence>
<dbReference type="GO" id="GO:0019843">
    <property type="term" value="F:rRNA binding"/>
    <property type="evidence" value="ECO:0007669"/>
    <property type="project" value="UniProtKB-KW"/>
</dbReference>
<dbReference type="PANTHER" id="PTHR16276:SF1">
    <property type="entry name" value="SMALL RIBOSOMAL SUBUNIT PROTEIN MS39"/>
    <property type="match status" value="1"/>
</dbReference>
<evidence type="ECO:0000256" key="4">
    <source>
        <dbReference type="ARBA" id="ARBA00022737"/>
    </source>
</evidence>
<evidence type="ECO:0000313" key="15">
    <source>
        <dbReference type="Proteomes" id="UP000824782"/>
    </source>
</evidence>
<dbReference type="PANTHER" id="PTHR16276">
    <property type="entry name" value="PENTATRICOPEPTIDE REPEAT DOMAIN-CONTAINING PROTEIN 3"/>
    <property type="match status" value="1"/>
</dbReference>
<dbReference type="Pfam" id="PF13812">
    <property type="entry name" value="PPR_3"/>
    <property type="match status" value="1"/>
</dbReference>
<proteinExistence type="inferred from homology"/>
<evidence type="ECO:0000256" key="11">
    <source>
        <dbReference type="ARBA" id="ARBA00035134"/>
    </source>
</evidence>
<feature type="region of interest" description="Disordered" evidence="13">
    <location>
        <begin position="182"/>
        <end position="213"/>
    </location>
</feature>
<keyword evidence="15" id="KW-1185">Reference proteome</keyword>
<keyword evidence="3" id="KW-0699">rRNA-binding</keyword>
<protein>
    <recommendedName>
        <fullName evidence="11">Small ribosomal subunit protein mS39</fullName>
    </recommendedName>
</protein>
<evidence type="ECO:0000256" key="6">
    <source>
        <dbReference type="ARBA" id="ARBA00022884"/>
    </source>
</evidence>
<evidence type="ECO:0000256" key="1">
    <source>
        <dbReference type="ARBA" id="ARBA00004173"/>
    </source>
</evidence>
<evidence type="ECO:0000256" key="12">
    <source>
        <dbReference type="PROSITE-ProRule" id="PRU00708"/>
    </source>
</evidence>
<dbReference type="GO" id="GO:1990904">
    <property type="term" value="C:ribonucleoprotein complex"/>
    <property type="evidence" value="ECO:0007669"/>
    <property type="project" value="UniProtKB-KW"/>
</dbReference>
<comment type="caution">
    <text evidence="14">The sequence shown here is derived from an EMBL/GenBank/DDBJ whole genome shotgun (WGS) entry which is preliminary data.</text>
</comment>
<evidence type="ECO:0000256" key="2">
    <source>
        <dbReference type="ARBA" id="ARBA00008551"/>
    </source>
</evidence>
<keyword evidence="5" id="KW-0810">Translation regulation</keyword>
<feature type="repeat" description="PPR" evidence="12">
    <location>
        <begin position="308"/>
        <end position="344"/>
    </location>
</feature>
<evidence type="ECO:0000256" key="7">
    <source>
        <dbReference type="ARBA" id="ARBA00022946"/>
    </source>
</evidence>
<sequence length="569" mass="64572">MALPCVRLGAVRLRAGTLIRCLCRSSSHQAATAADEIEVPKRKTWDKTAVLQALSYTVSHDPTAASYIFQDDPYLIPNTSTDYKLFSMSKESGRNAAKYIVNLYPDLFQKDIAEPHIPCLMPESIQPQIEGISEEALGERIKLRRVKDSVDLFDQLVQGGTTPSLETTNKLLDLICFYGDREPSPDEPQNQQEDNESENFKKKNVSQKSLPAAKTWRENNNAERIFNLMPERNAHTYRTMIRGMVKHGAYAQAFSMYTDLLNNRFTGDVYTFNALILAAPETKTEVKDKSAQIVELLNHMVQQNVTPNLLTFNSVLKSLRKVGLAMKNLAVQTFMEMKALGIEPSLATYSHLLGVYYKPGDLLGQSQLLVSILEQARGKNFTARDPDDIFFFSEAMRVCLESKDLDLAYELHSLLNTGDNWRLIGRTSLEFAYYGRLFHIVCMMENADMVLKWYRELVPSRYYPTSKGFQNLLQVLEMENRLELLPEMWKDIKQIGHSNKEYLLEEVLNLMVSGKPNAELRAAFADTATSIKSVYESSENSRYQLKESAAAFGNIAILLTRAGRLEEAW</sequence>
<keyword evidence="9" id="KW-0496">Mitochondrion</keyword>
<dbReference type="EMBL" id="WNYA01000001">
    <property type="protein sequence ID" value="KAG8591159.1"/>
    <property type="molecule type" value="Genomic_DNA"/>
</dbReference>
<dbReference type="AlphaFoldDB" id="A0AAV7D1B3"/>
<gene>
    <name evidence="14" type="ORF">GDO81_000068</name>
</gene>
<dbReference type="InterPro" id="IPR011990">
    <property type="entry name" value="TPR-like_helical_dom_sf"/>
</dbReference>
<dbReference type="GO" id="GO:0032543">
    <property type="term" value="P:mitochondrial translation"/>
    <property type="evidence" value="ECO:0007669"/>
    <property type="project" value="InterPro"/>
</dbReference>
<evidence type="ECO:0000256" key="5">
    <source>
        <dbReference type="ARBA" id="ARBA00022845"/>
    </source>
</evidence>
<keyword evidence="7" id="KW-0809">Transit peptide</keyword>
<dbReference type="Proteomes" id="UP000824782">
    <property type="component" value="Unassembled WGS sequence"/>
</dbReference>
<dbReference type="InterPro" id="IPR037387">
    <property type="entry name" value="PTCD3"/>
</dbReference>
<dbReference type="PROSITE" id="PS51375">
    <property type="entry name" value="PPR"/>
    <property type="match status" value="2"/>
</dbReference>